<dbReference type="EMBL" id="JAGFNK010000069">
    <property type="protein sequence ID" value="KAI9509185.1"/>
    <property type="molecule type" value="Genomic_DNA"/>
</dbReference>
<sequence length="192" mass="21650">MAVGRRRITTGHPIDDLPSKETREPLHKGAEGPHISPFSSSSTRARDNGDAGDLLPSPTAPTQNVNGDWVLFHPVYTPDELKAVEVLHRTPQTFADKFAYWLVKLSRWGFDVVSGYKHKTIPAGSNMSLEELRKGKYVLDEKQWLTRILFLESIAGVPGMVGATLRHLRSLRLMRRDSGWIHTLLEEAENER</sequence>
<keyword evidence="2" id="KW-1185">Reference proteome</keyword>
<proteinExistence type="predicted"/>
<dbReference type="Proteomes" id="UP001207468">
    <property type="component" value="Unassembled WGS sequence"/>
</dbReference>
<name>A0ACC0UC93_9AGAM</name>
<organism evidence="1 2">
    <name type="scientific">Russula earlei</name>
    <dbReference type="NCBI Taxonomy" id="71964"/>
    <lineage>
        <taxon>Eukaryota</taxon>
        <taxon>Fungi</taxon>
        <taxon>Dikarya</taxon>
        <taxon>Basidiomycota</taxon>
        <taxon>Agaricomycotina</taxon>
        <taxon>Agaricomycetes</taxon>
        <taxon>Russulales</taxon>
        <taxon>Russulaceae</taxon>
        <taxon>Russula</taxon>
    </lineage>
</organism>
<evidence type="ECO:0000313" key="1">
    <source>
        <dbReference type="EMBL" id="KAI9509185.1"/>
    </source>
</evidence>
<reference evidence="1" key="1">
    <citation type="submission" date="2021-03" db="EMBL/GenBank/DDBJ databases">
        <title>Evolutionary priming and transition to the ectomycorrhizal habit in an iconic lineage of mushroom-forming fungi: is preadaptation a requirement?</title>
        <authorList>
            <consortium name="DOE Joint Genome Institute"/>
            <person name="Looney B.P."/>
            <person name="Miyauchi S."/>
            <person name="Morin E."/>
            <person name="Drula E."/>
            <person name="Courty P.E."/>
            <person name="Chicoki N."/>
            <person name="Fauchery L."/>
            <person name="Kohler A."/>
            <person name="Kuo A."/>
            <person name="LaButti K."/>
            <person name="Pangilinan J."/>
            <person name="Lipzen A."/>
            <person name="Riley R."/>
            <person name="Andreopoulos W."/>
            <person name="He G."/>
            <person name="Johnson J."/>
            <person name="Barry K.W."/>
            <person name="Grigoriev I.V."/>
            <person name="Nagy L."/>
            <person name="Hibbett D."/>
            <person name="Henrissat B."/>
            <person name="Matheny P.B."/>
            <person name="Labbe J."/>
            <person name="Martin A.F."/>
        </authorList>
    </citation>
    <scope>NUCLEOTIDE SEQUENCE</scope>
    <source>
        <strain evidence="1">BPL698</strain>
    </source>
</reference>
<feature type="non-terminal residue" evidence="1">
    <location>
        <position position="192"/>
    </location>
</feature>
<comment type="caution">
    <text evidence="1">The sequence shown here is derived from an EMBL/GenBank/DDBJ whole genome shotgun (WGS) entry which is preliminary data.</text>
</comment>
<gene>
    <name evidence="1" type="ORF">F5148DRAFT_978680</name>
</gene>
<protein>
    <submittedName>
        <fullName evidence="1">Alternative oxidase-domain-containing protein</fullName>
    </submittedName>
</protein>
<accession>A0ACC0UC93</accession>
<evidence type="ECO:0000313" key="2">
    <source>
        <dbReference type="Proteomes" id="UP001207468"/>
    </source>
</evidence>